<organism evidence="2 3">
    <name type="scientific">Moniliophthora roreri</name>
    <name type="common">Frosty pod rot fungus</name>
    <name type="synonym">Monilia roreri</name>
    <dbReference type="NCBI Taxonomy" id="221103"/>
    <lineage>
        <taxon>Eukaryota</taxon>
        <taxon>Fungi</taxon>
        <taxon>Dikarya</taxon>
        <taxon>Basidiomycota</taxon>
        <taxon>Agaricomycotina</taxon>
        <taxon>Agaricomycetes</taxon>
        <taxon>Agaricomycetidae</taxon>
        <taxon>Agaricales</taxon>
        <taxon>Marasmiineae</taxon>
        <taxon>Marasmiaceae</taxon>
        <taxon>Moniliophthora</taxon>
    </lineage>
</organism>
<reference evidence="2 3" key="1">
    <citation type="submission" date="2015-12" db="EMBL/GenBank/DDBJ databases">
        <title>Draft genome sequence of Moniliophthora roreri, the causal agent of frosty pod rot of cacao.</title>
        <authorList>
            <person name="Aime M.C."/>
            <person name="Diaz-Valderrama J.R."/>
            <person name="Kijpornyongpan T."/>
            <person name="Phillips-Mora W."/>
        </authorList>
    </citation>
    <scope>NUCLEOTIDE SEQUENCE [LARGE SCALE GENOMIC DNA]</scope>
    <source>
        <strain evidence="2 3">MCA 2952</strain>
    </source>
</reference>
<evidence type="ECO:0000259" key="1">
    <source>
        <dbReference type="Pfam" id="PF07992"/>
    </source>
</evidence>
<evidence type="ECO:0000313" key="3">
    <source>
        <dbReference type="Proteomes" id="UP000054988"/>
    </source>
</evidence>
<dbReference type="Gene3D" id="3.50.50.100">
    <property type="match status" value="1"/>
</dbReference>
<proteinExistence type="predicted"/>
<dbReference type="EMBL" id="LATX01002149">
    <property type="protein sequence ID" value="KTB33666.1"/>
    <property type="molecule type" value="Genomic_DNA"/>
</dbReference>
<dbReference type="InterPro" id="IPR023753">
    <property type="entry name" value="FAD/NAD-binding_dom"/>
</dbReference>
<feature type="domain" description="FAD/NAD(P)-binding" evidence="1">
    <location>
        <begin position="7"/>
        <end position="314"/>
    </location>
</feature>
<dbReference type="GO" id="GO:0004174">
    <property type="term" value="F:electron-transferring-flavoprotein dehydrogenase activity"/>
    <property type="evidence" value="ECO:0007669"/>
    <property type="project" value="TreeGrafter"/>
</dbReference>
<evidence type="ECO:0000313" key="2">
    <source>
        <dbReference type="EMBL" id="KTB33666.1"/>
    </source>
</evidence>
<dbReference type="Proteomes" id="UP000054988">
    <property type="component" value="Unassembled WGS sequence"/>
</dbReference>
<protein>
    <recommendedName>
        <fullName evidence="1">FAD/NAD(P)-binding domain-containing protein</fullName>
    </recommendedName>
</protein>
<dbReference type="GO" id="GO:0005737">
    <property type="term" value="C:cytoplasm"/>
    <property type="evidence" value="ECO:0007669"/>
    <property type="project" value="TreeGrafter"/>
</dbReference>
<dbReference type="eggNOG" id="KOG2495">
    <property type="taxonomic scope" value="Eukaryota"/>
</dbReference>
<accession>A0A0W0FBW0</accession>
<comment type="caution">
    <text evidence="2">The sequence shown here is derived from an EMBL/GenBank/DDBJ whole genome shotgun (WGS) entry which is preliminary data.</text>
</comment>
<dbReference type="Pfam" id="PF07992">
    <property type="entry name" value="Pyr_redox_2"/>
    <property type="match status" value="1"/>
</dbReference>
<dbReference type="GO" id="GO:0050660">
    <property type="term" value="F:flavin adenine dinucleotide binding"/>
    <property type="evidence" value="ECO:0007669"/>
    <property type="project" value="TreeGrafter"/>
</dbReference>
<gene>
    <name evidence="2" type="ORF">WG66_13733</name>
</gene>
<dbReference type="AlphaFoldDB" id="A0A0W0FBW0"/>
<dbReference type="SUPFAM" id="SSF51905">
    <property type="entry name" value="FAD/NAD(P)-binding domain"/>
    <property type="match status" value="1"/>
</dbReference>
<dbReference type="InterPro" id="IPR036188">
    <property type="entry name" value="FAD/NAD-bd_sf"/>
</dbReference>
<dbReference type="PANTHER" id="PTHR43735:SF11">
    <property type="entry name" value="HYPOTHETICAL OXIDOREDUCTASE (EUROFUNG)"/>
    <property type="match status" value="1"/>
</dbReference>
<dbReference type="PRINTS" id="PR00368">
    <property type="entry name" value="FADPNR"/>
</dbReference>
<dbReference type="PANTHER" id="PTHR43735">
    <property type="entry name" value="APOPTOSIS-INDUCING FACTOR 1"/>
    <property type="match status" value="1"/>
</dbReference>
<name>A0A0W0FBW0_MONRR</name>
<dbReference type="PRINTS" id="PR00411">
    <property type="entry name" value="PNDRDTASEI"/>
</dbReference>
<sequence>MVNGKPNVVVLGGSYVGIKAVDLLAPIVHKTHDVVLIEKNTHFQHLFAFPRASVVPGFEHKAFIPYTSSFFREADAGITDLSDNVTLPSSAAKIVHGVAKAIRPAYVLLENGEQVQYDYLVLATGTGARGPLTSIDKKTGISTYRNLQGKAARARHIVVVGGGAYGIQLATDTKTFGHTQGKRVTIVHSRDRLMNRFGPSLHDIVMDRCKELGIDVVLNNRVIVPPTGFPEGQGSFDVQLSGGGSMEADLVYLCTGAVPLSAPLESLSPDAIDPQTKFVKVKPTMQIDGESSTPYPNVFAIGDVADTGAHKAARPGVAQAQVVATNIEKLMRASSKQSAHANGYVNGHINGHANGHVYGHANGDAMHDLKLEEYVPDAPGIHMSLGMKGGVIFKHQRPLDSGGEEPAPIIKWDQEENLEMGCGRMWKMRAQGVDDFFA</sequence>